<protein>
    <submittedName>
        <fullName evidence="2">Uncharacterized protein</fullName>
    </submittedName>
</protein>
<feature type="compositionally biased region" description="Polar residues" evidence="1">
    <location>
        <begin position="279"/>
        <end position="289"/>
    </location>
</feature>
<feature type="region of interest" description="Disordered" evidence="1">
    <location>
        <begin position="266"/>
        <end position="311"/>
    </location>
</feature>
<comment type="caution">
    <text evidence="2">The sequence shown here is derived from an EMBL/GenBank/DDBJ whole genome shotgun (WGS) entry which is preliminary data.</text>
</comment>
<gene>
    <name evidence="2" type="ORF">RRG08_047678</name>
</gene>
<accession>A0AAE1EDK5</accession>
<evidence type="ECO:0000313" key="3">
    <source>
        <dbReference type="Proteomes" id="UP001283361"/>
    </source>
</evidence>
<feature type="compositionally biased region" description="Basic residues" evidence="1">
    <location>
        <begin position="18"/>
        <end position="41"/>
    </location>
</feature>
<feature type="region of interest" description="Disordered" evidence="1">
    <location>
        <begin position="361"/>
        <end position="389"/>
    </location>
</feature>
<proteinExistence type="predicted"/>
<dbReference type="AlphaFoldDB" id="A0AAE1EDK5"/>
<reference evidence="2" key="1">
    <citation type="journal article" date="2023" name="G3 (Bethesda)">
        <title>A reference genome for the long-term kleptoplast-retaining sea slug Elysia crispata morphotype clarki.</title>
        <authorList>
            <person name="Eastman K.E."/>
            <person name="Pendleton A.L."/>
            <person name="Shaikh M.A."/>
            <person name="Suttiyut T."/>
            <person name="Ogas R."/>
            <person name="Tomko P."/>
            <person name="Gavelis G."/>
            <person name="Widhalm J.R."/>
            <person name="Wisecaver J.H."/>
        </authorList>
    </citation>
    <scope>NUCLEOTIDE SEQUENCE</scope>
    <source>
        <strain evidence="2">ECLA1</strain>
    </source>
</reference>
<feature type="compositionally biased region" description="Basic and acidic residues" evidence="1">
    <location>
        <begin position="8"/>
        <end position="17"/>
    </location>
</feature>
<keyword evidence="3" id="KW-1185">Reference proteome</keyword>
<dbReference type="Proteomes" id="UP001283361">
    <property type="component" value="Unassembled WGS sequence"/>
</dbReference>
<organism evidence="2 3">
    <name type="scientific">Elysia crispata</name>
    <name type="common">lettuce slug</name>
    <dbReference type="NCBI Taxonomy" id="231223"/>
    <lineage>
        <taxon>Eukaryota</taxon>
        <taxon>Metazoa</taxon>
        <taxon>Spiralia</taxon>
        <taxon>Lophotrochozoa</taxon>
        <taxon>Mollusca</taxon>
        <taxon>Gastropoda</taxon>
        <taxon>Heterobranchia</taxon>
        <taxon>Euthyneura</taxon>
        <taxon>Panpulmonata</taxon>
        <taxon>Sacoglossa</taxon>
        <taxon>Placobranchoidea</taxon>
        <taxon>Plakobranchidae</taxon>
        <taxon>Elysia</taxon>
    </lineage>
</organism>
<feature type="compositionally biased region" description="Basic and acidic residues" evidence="1">
    <location>
        <begin position="363"/>
        <end position="389"/>
    </location>
</feature>
<feature type="region of interest" description="Disordered" evidence="1">
    <location>
        <begin position="1"/>
        <end position="62"/>
    </location>
</feature>
<dbReference type="EMBL" id="JAWDGP010000100">
    <property type="protein sequence ID" value="KAK3803714.1"/>
    <property type="molecule type" value="Genomic_DNA"/>
</dbReference>
<name>A0AAE1EDK5_9GAST</name>
<sequence length="389" mass="43685">MHFQDILDQSRTKLNKDTHRHSVNKAKRSTFGRKSNQKSKQLRSTTKGGSRKEGPLVDPGNDSFKVSVEDYFAEGMEKYRQELEAAALAAGKTSTLQKVVTPAGSRTPSWGLLGDALDQQLRNLEMITRACQTDWKWLLMAARWRHARIIASSISITRRRAPATVIEYDLDQPGSLLTRHASATDQVFTKTKSRRYRASRMFDIHYTPTNDKCVDTLDLDFDAHDPNMTYERIGAGRVVRNNFLKIRCSVLVLRWRIRARARLAASSPSRLNSRRSKTSDLLSRSQTPTDLGESLAASEDHQLDQDSSSRSFTGKYIKAEGQPLHERSITSSSEAEDDIPMLRFTGAVLVEDVNQSLQNVAESAKHGEMSRVAKTEGNDSGETNRNDVV</sequence>
<evidence type="ECO:0000256" key="1">
    <source>
        <dbReference type="SAM" id="MobiDB-lite"/>
    </source>
</evidence>
<evidence type="ECO:0000313" key="2">
    <source>
        <dbReference type="EMBL" id="KAK3803714.1"/>
    </source>
</evidence>